<feature type="region of interest" description="Disordered" evidence="1">
    <location>
        <begin position="82"/>
        <end position="115"/>
    </location>
</feature>
<dbReference type="Proteomes" id="UP001500729">
    <property type="component" value="Unassembled WGS sequence"/>
</dbReference>
<sequence length="245" mass="25406">MSYPPQPGQYGPQQGWGPQQPPQDGSQDFWRQVAGGTGGPQPPYPPQPPKKSNTGLIIGLAAGGAALVLVVVVILVFALNGGRDDNQAGGETGGGTSPTTSKTRPTTTSSETGSGIEVGDCVALSVQSGGSLTEEPCGSADSDYEIVEVKSGEDKNGCPDNYSNTYSGDTYCMVLDVVVGDCLTGYSEDDSVLPLKEECASPAAVDQVTKVDTNPTAEQVCKPEEGWYSFQDPPFTACFADKKPA</sequence>
<feature type="region of interest" description="Disordered" evidence="1">
    <location>
        <begin position="1"/>
        <end position="51"/>
    </location>
</feature>
<keyword evidence="2" id="KW-1133">Transmembrane helix</keyword>
<evidence type="ECO:0000313" key="3">
    <source>
        <dbReference type="EMBL" id="GAA0535679.1"/>
    </source>
</evidence>
<keyword evidence="4" id="KW-1185">Reference proteome</keyword>
<evidence type="ECO:0000256" key="1">
    <source>
        <dbReference type="SAM" id="MobiDB-lite"/>
    </source>
</evidence>
<protein>
    <submittedName>
        <fullName evidence="3">Uncharacterized protein</fullName>
    </submittedName>
</protein>
<evidence type="ECO:0000313" key="4">
    <source>
        <dbReference type="Proteomes" id="UP001500729"/>
    </source>
</evidence>
<feature type="transmembrane region" description="Helical" evidence="2">
    <location>
        <begin position="56"/>
        <end position="79"/>
    </location>
</feature>
<dbReference type="RefSeq" id="WP_009945227.1">
    <property type="nucleotide sequence ID" value="NZ_BAAAGS010000025.1"/>
</dbReference>
<keyword evidence="2" id="KW-0472">Membrane</keyword>
<proteinExistence type="predicted"/>
<organism evidence="3 4">
    <name type="scientific">Saccharopolyspora erythraea</name>
    <name type="common">Streptomyces erythraeus</name>
    <dbReference type="NCBI Taxonomy" id="1836"/>
    <lineage>
        <taxon>Bacteria</taxon>
        <taxon>Bacillati</taxon>
        <taxon>Actinomycetota</taxon>
        <taxon>Actinomycetes</taxon>
        <taxon>Pseudonocardiales</taxon>
        <taxon>Pseudonocardiaceae</taxon>
        <taxon>Saccharopolyspora</taxon>
    </lineage>
</organism>
<gene>
    <name evidence="3" type="ORF">GCM10009533_38520</name>
</gene>
<keyword evidence="2" id="KW-0812">Transmembrane</keyword>
<comment type="caution">
    <text evidence="3">The sequence shown here is derived from an EMBL/GenBank/DDBJ whole genome shotgun (WGS) entry which is preliminary data.</text>
</comment>
<feature type="compositionally biased region" description="Low complexity" evidence="1">
    <location>
        <begin position="8"/>
        <end position="18"/>
    </location>
</feature>
<reference evidence="4" key="1">
    <citation type="journal article" date="2019" name="Int. J. Syst. Evol. Microbiol.">
        <title>The Global Catalogue of Microorganisms (GCM) 10K type strain sequencing project: providing services to taxonomists for standard genome sequencing and annotation.</title>
        <authorList>
            <consortium name="The Broad Institute Genomics Platform"/>
            <consortium name="The Broad Institute Genome Sequencing Center for Infectious Disease"/>
            <person name="Wu L."/>
            <person name="Ma J."/>
        </authorList>
    </citation>
    <scope>NUCLEOTIDE SEQUENCE [LARGE SCALE GENOMIC DNA]</scope>
    <source>
        <strain evidence="4">JCM 10303</strain>
    </source>
</reference>
<feature type="compositionally biased region" description="Pro residues" evidence="1">
    <location>
        <begin position="40"/>
        <end position="49"/>
    </location>
</feature>
<name>A0ABP3N6H9_SACER</name>
<feature type="compositionally biased region" description="Low complexity" evidence="1">
    <location>
        <begin position="97"/>
        <end position="115"/>
    </location>
</feature>
<dbReference type="EMBL" id="BAAAGS010000025">
    <property type="protein sequence ID" value="GAA0535679.1"/>
    <property type="molecule type" value="Genomic_DNA"/>
</dbReference>
<accession>A0ABP3N6H9</accession>
<evidence type="ECO:0000256" key="2">
    <source>
        <dbReference type="SAM" id="Phobius"/>
    </source>
</evidence>